<feature type="transmembrane region" description="Helical" evidence="2">
    <location>
        <begin position="374"/>
        <end position="396"/>
    </location>
</feature>
<evidence type="ECO:0000256" key="2">
    <source>
        <dbReference type="SAM" id="Phobius"/>
    </source>
</evidence>
<feature type="transmembrane region" description="Helical" evidence="2">
    <location>
        <begin position="417"/>
        <end position="450"/>
    </location>
</feature>
<keyword evidence="2" id="KW-1133">Transmembrane helix</keyword>
<evidence type="ECO:0000256" key="1">
    <source>
        <dbReference type="SAM" id="MobiDB-lite"/>
    </source>
</evidence>
<feature type="transmembrane region" description="Helical" evidence="2">
    <location>
        <begin position="470"/>
        <end position="490"/>
    </location>
</feature>
<sequence length="817" mass="90022">MNTDDGPQERGLSYVSEVTEPANVGPSALASLQAGLGRPDGARAAMDPHPRAEHLWPQSSKTKGKTATHKSGLGAAYEARYGHPNPADRDDSPRGRSSGPRNGRAYVSPHQPEAIVKSRPIAAVPRHSLRRMQDTRIADVAVLPRRRSSTPRVPAFHDANPPEQGYLPYPSPAPNPYFTPAPIVIIPPAPNEPRHISINPFSLQHATHDSRLPHTSSELPINFQDDTLPPPVTCSTGSRPCLHLSRILSILLLEVPRQLFLTLLLLRLPILYFHRVSRIFDDADLSETDIHRLKSANAEQWRDGTPGKLRTAWLPDEAIVAPHLQNFRYQWEALVDLLVREWTVLSLIEGLMLSAILTVLQIDAASKDPIARTSALLSLISTLIGLAFGSLYAVRFGTMRKICRAAMWADQAQDGRAWLVWNVWIMLAMPAVWFCWSIILFIICIVSFAWRTGVVSDSVLASSVLSHRAALGLRVGVSALLGVGFMYLLLALHTFRAFGVEVEQRRGEKTRQWMSPGDQQLEQQPHWSQNQAAEGRPASADARKPHDLVVAPRSRTPPVPRSPRRAPLPKLDVRPPVPVPTRGASFDRPLNLPPTQLSPFPAVKVGNLRYYFTDPAPLPSNAEERDIGPADWRSFIYDLENVWILTDSPPSSTPGLEPGDPVWVRERERVSGVIYLWNAQFFGPRSMEVVLCLEKPAHGGHPGLAVYLTHRRRPDLNPHSDSDDNGQAEFQVGALMESGLLAMTVIRLLEDASHGRYTAQYEVDFGASEGQGGHGEDGERMQSSGPGLAKSAPILAPSPVRAGHSALLANMRSRSDT</sequence>
<gene>
    <name evidence="3" type="ORF">FB45DRAFT_841349</name>
</gene>
<feature type="compositionally biased region" description="Low complexity" evidence="1">
    <location>
        <begin position="95"/>
        <end position="105"/>
    </location>
</feature>
<reference evidence="3" key="1">
    <citation type="submission" date="2023-03" db="EMBL/GenBank/DDBJ databases">
        <title>Massive genome expansion in bonnet fungi (Mycena s.s.) driven by repeated elements and novel gene families across ecological guilds.</title>
        <authorList>
            <consortium name="Lawrence Berkeley National Laboratory"/>
            <person name="Harder C.B."/>
            <person name="Miyauchi S."/>
            <person name="Viragh M."/>
            <person name="Kuo A."/>
            <person name="Thoen E."/>
            <person name="Andreopoulos B."/>
            <person name="Lu D."/>
            <person name="Skrede I."/>
            <person name="Drula E."/>
            <person name="Henrissat B."/>
            <person name="Morin E."/>
            <person name="Kohler A."/>
            <person name="Barry K."/>
            <person name="LaButti K."/>
            <person name="Morin E."/>
            <person name="Salamov A."/>
            <person name="Lipzen A."/>
            <person name="Mereny Z."/>
            <person name="Hegedus B."/>
            <person name="Baldrian P."/>
            <person name="Stursova M."/>
            <person name="Weitz H."/>
            <person name="Taylor A."/>
            <person name="Grigoriev I.V."/>
            <person name="Nagy L.G."/>
            <person name="Martin F."/>
            <person name="Kauserud H."/>
        </authorList>
    </citation>
    <scope>NUCLEOTIDE SEQUENCE</scope>
    <source>
        <strain evidence="3">9284</strain>
    </source>
</reference>
<dbReference type="AlphaFoldDB" id="A0AAD7FF68"/>
<keyword evidence="2" id="KW-0812">Transmembrane</keyword>
<protein>
    <recommendedName>
        <fullName evidence="5">Transmembrane protein</fullName>
    </recommendedName>
</protein>
<organism evidence="3 4">
    <name type="scientific">Roridomyces roridus</name>
    <dbReference type="NCBI Taxonomy" id="1738132"/>
    <lineage>
        <taxon>Eukaryota</taxon>
        <taxon>Fungi</taxon>
        <taxon>Dikarya</taxon>
        <taxon>Basidiomycota</taxon>
        <taxon>Agaricomycotina</taxon>
        <taxon>Agaricomycetes</taxon>
        <taxon>Agaricomycetidae</taxon>
        <taxon>Agaricales</taxon>
        <taxon>Marasmiineae</taxon>
        <taxon>Mycenaceae</taxon>
        <taxon>Roridomyces</taxon>
    </lineage>
</organism>
<dbReference type="EMBL" id="JARKIF010000022">
    <property type="protein sequence ID" value="KAJ7616495.1"/>
    <property type="molecule type" value="Genomic_DNA"/>
</dbReference>
<keyword evidence="2" id="KW-0472">Membrane</keyword>
<keyword evidence="4" id="KW-1185">Reference proteome</keyword>
<feature type="transmembrane region" description="Helical" evidence="2">
    <location>
        <begin position="342"/>
        <end position="362"/>
    </location>
</feature>
<feature type="region of interest" description="Disordered" evidence="1">
    <location>
        <begin position="509"/>
        <end position="593"/>
    </location>
</feature>
<evidence type="ECO:0008006" key="5">
    <source>
        <dbReference type="Google" id="ProtNLM"/>
    </source>
</evidence>
<accession>A0AAD7FF68</accession>
<name>A0AAD7FF68_9AGAR</name>
<evidence type="ECO:0000313" key="4">
    <source>
        <dbReference type="Proteomes" id="UP001221142"/>
    </source>
</evidence>
<dbReference type="Proteomes" id="UP001221142">
    <property type="component" value="Unassembled WGS sequence"/>
</dbReference>
<proteinExistence type="predicted"/>
<feature type="region of interest" description="Disordered" evidence="1">
    <location>
        <begin position="1"/>
        <end position="112"/>
    </location>
</feature>
<comment type="caution">
    <text evidence="3">The sequence shown here is derived from an EMBL/GenBank/DDBJ whole genome shotgun (WGS) entry which is preliminary data.</text>
</comment>
<evidence type="ECO:0000313" key="3">
    <source>
        <dbReference type="EMBL" id="KAJ7616495.1"/>
    </source>
</evidence>
<feature type="region of interest" description="Disordered" evidence="1">
    <location>
        <begin position="767"/>
        <end position="795"/>
    </location>
</feature>
<feature type="compositionally biased region" description="Polar residues" evidence="1">
    <location>
        <begin position="517"/>
        <end position="532"/>
    </location>
</feature>